<keyword evidence="6" id="KW-1185">Reference proteome</keyword>
<dbReference type="PROSITE" id="PS50995">
    <property type="entry name" value="HTH_MARR_2"/>
    <property type="match status" value="1"/>
</dbReference>
<dbReference type="PANTHER" id="PTHR33164">
    <property type="entry name" value="TRANSCRIPTIONAL REGULATOR, MARR FAMILY"/>
    <property type="match status" value="1"/>
</dbReference>
<dbReference type="GO" id="GO:0003700">
    <property type="term" value="F:DNA-binding transcription factor activity"/>
    <property type="evidence" value="ECO:0007669"/>
    <property type="project" value="InterPro"/>
</dbReference>
<evidence type="ECO:0000256" key="2">
    <source>
        <dbReference type="ARBA" id="ARBA00023125"/>
    </source>
</evidence>
<dbReference type="RefSeq" id="WP_089337637.1">
    <property type="nucleotide sequence ID" value="NZ_FZNO01000019.1"/>
</dbReference>
<dbReference type="InterPro" id="IPR000835">
    <property type="entry name" value="HTH_MarR-typ"/>
</dbReference>
<dbReference type="Pfam" id="PF12802">
    <property type="entry name" value="MarR_2"/>
    <property type="match status" value="1"/>
</dbReference>
<proteinExistence type="predicted"/>
<dbReference type="GO" id="GO:0003677">
    <property type="term" value="F:DNA binding"/>
    <property type="evidence" value="ECO:0007669"/>
    <property type="project" value="UniProtKB-KW"/>
</dbReference>
<keyword evidence="3" id="KW-0804">Transcription</keyword>
<evidence type="ECO:0000313" key="6">
    <source>
        <dbReference type="Proteomes" id="UP000198403"/>
    </source>
</evidence>
<evidence type="ECO:0000256" key="3">
    <source>
        <dbReference type="ARBA" id="ARBA00023163"/>
    </source>
</evidence>
<dbReference type="InterPro" id="IPR036390">
    <property type="entry name" value="WH_DNA-bd_sf"/>
</dbReference>
<dbReference type="InterPro" id="IPR039422">
    <property type="entry name" value="MarR/SlyA-like"/>
</dbReference>
<dbReference type="SMART" id="SM00347">
    <property type="entry name" value="HTH_MARR"/>
    <property type="match status" value="1"/>
</dbReference>
<gene>
    <name evidence="5" type="ORF">SAMN06272737_11920</name>
</gene>
<protein>
    <submittedName>
        <fullName evidence="5">Transcriptional regulator, MarR family</fullName>
    </submittedName>
</protein>
<organism evidence="5 6">
    <name type="scientific">Blastococcus mobilis</name>
    <dbReference type="NCBI Taxonomy" id="1938746"/>
    <lineage>
        <taxon>Bacteria</taxon>
        <taxon>Bacillati</taxon>
        <taxon>Actinomycetota</taxon>
        <taxon>Actinomycetes</taxon>
        <taxon>Geodermatophilales</taxon>
        <taxon>Geodermatophilaceae</taxon>
        <taxon>Blastococcus</taxon>
    </lineage>
</organism>
<evidence type="ECO:0000256" key="1">
    <source>
        <dbReference type="ARBA" id="ARBA00023015"/>
    </source>
</evidence>
<dbReference type="Proteomes" id="UP000198403">
    <property type="component" value="Unassembled WGS sequence"/>
</dbReference>
<feature type="domain" description="HTH marR-type" evidence="4">
    <location>
        <begin position="16"/>
        <end position="148"/>
    </location>
</feature>
<dbReference type="GO" id="GO:0006950">
    <property type="term" value="P:response to stress"/>
    <property type="evidence" value="ECO:0007669"/>
    <property type="project" value="TreeGrafter"/>
</dbReference>
<name>A0A238YCP3_9ACTN</name>
<keyword evidence="1" id="KW-0805">Transcription regulation</keyword>
<keyword evidence="2" id="KW-0238">DNA-binding</keyword>
<evidence type="ECO:0000313" key="5">
    <source>
        <dbReference type="EMBL" id="SNR68568.1"/>
    </source>
</evidence>
<dbReference type="InterPro" id="IPR036388">
    <property type="entry name" value="WH-like_DNA-bd_sf"/>
</dbReference>
<dbReference type="PANTHER" id="PTHR33164:SF64">
    <property type="entry name" value="TRANSCRIPTIONAL REGULATOR SLYA"/>
    <property type="match status" value="1"/>
</dbReference>
<reference evidence="5 6" key="1">
    <citation type="submission" date="2017-06" db="EMBL/GenBank/DDBJ databases">
        <authorList>
            <person name="Kim H.J."/>
            <person name="Triplett B.A."/>
        </authorList>
    </citation>
    <scope>NUCLEOTIDE SEQUENCE [LARGE SCALE GENOMIC DNA]</scope>
    <source>
        <strain evidence="5 6">DSM 44272</strain>
    </source>
</reference>
<dbReference type="OrthoDB" id="4629660at2"/>
<dbReference type="SUPFAM" id="SSF46785">
    <property type="entry name" value="Winged helix' DNA-binding domain"/>
    <property type="match status" value="1"/>
</dbReference>
<evidence type="ECO:0000259" key="4">
    <source>
        <dbReference type="PROSITE" id="PS50995"/>
    </source>
</evidence>
<dbReference type="Gene3D" id="1.10.10.10">
    <property type="entry name" value="Winged helix-like DNA-binding domain superfamily/Winged helix DNA-binding domain"/>
    <property type="match status" value="1"/>
</dbReference>
<sequence length="151" mass="15520">MVPGAEAAAGPPVPLSDDLVELLTVTQRRVARGVAAVLAEDGATLDGYRLLRSLAGTGGRSMGELVAALHLPAPTLTRLVDGAVDAALAYRLPDPRDGRKVVVHLSEPGRIRLARLEALVGAHEAALAASLGTERVSALVRALADLAPAED</sequence>
<accession>A0A238YCP3</accession>
<dbReference type="EMBL" id="FZNO01000019">
    <property type="protein sequence ID" value="SNR68568.1"/>
    <property type="molecule type" value="Genomic_DNA"/>
</dbReference>
<dbReference type="AlphaFoldDB" id="A0A238YCP3"/>